<gene>
    <name evidence="12 16" type="primary">argH</name>
    <name evidence="16" type="ORF">NLF92_09895</name>
</gene>
<evidence type="ECO:0000256" key="11">
    <source>
        <dbReference type="ARBA" id="ARBA00060819"/>
    </source>
</evidence>
<dbReference type="FunFam" id="1.20.200.10:FF:000006">
    <property type="entry name" value="Argininosuccinate lyase"/>
    <property type="match status" value="1"/>
</dbReference>
<sequence length="464" mass="50658">MALWGGRFSGGSSNMFRQVNDSIGFDQVMASQDIFGSIIWSRALQGAGVLTADEQTQLEAGLQSLLDQAQAGTLDFSQTQEEDIHAFVEAELTATLGDIARKLHTGRSRNDQVATDFRLWCKDHIAMLRTDLVGVIAALTELAARSQDIIFPGYTHLQRAQPVRFAHWALAYVEMFKRDVSRLDDALARMNFSPLGCGALAGTTYPVDRQAIADQLGFTAPCTNSLDAVSDRDFVLELLFCASTSMMHISRMAEDMIFYNSGESGFIQLGDAVTSGSSLMPQKKNPDALELMRGKCGRVFGSLQGLLVTMKGLPLAYNKDMQEDKEGAMDAVTQWHICLSIAVEVLDSVVVDKERCQQAAQQGYANATELADYLVDKGIPFRTAHDISGQAVVFAISQHKPLEELSVAELQQFSAVIEEDVYPILQLEYLVDKRNILGGTGIEPVAQAVSAAQQFVAAQQATQP</sequence>
<dbReference type="PRINTS" id="PR00149">
    <property type="entry name" value="FUMRATELYASE"/>
</dbReference>
<dbReference type="InterPro" id="IPR029419">
    <property type="entry name" value="Arg_succ_lyase_C"/>
</dbReference>
<evidence type="ECO:0000256" key="5">
    <source>
        <dbReference type="ARBA" id="ARBA00005552"/>
    </source>
</evidence>
<dbReference type="FunFam" id="1.10.40.30:FF:000001">
    <property type="entry name" value="Argininosuccinate lyase"/>
    <property type="match status" value="1"/>
</dbReference>
<feature type="domain" description="Fumarate lyase N-terminal" evidence="14">
    <location>
        <begin position="6"/>
        <end position="301"/>
    </location>
</feature>
<comment type="pathway">
    <text evidence="4 12">Amino-acid biosynthesis; L-arginine biosynthesis; L-arginine from L-ornithine and carbamoyl phosphate: step 3/3.</text>
</comment>
<evidence type="ECO:0000256" key="7">
    <source>
        <dbReference type="ARBA" id="ARBA00022571"/>
    </source>
</evidence>
<keyword evidence="9 12" id="KW-0456">Lyase</keyword>
<evidence type="ECO:0000256" key="4">
    <source>
        <dbReference type="ARBA" id="ARBA00004941"/>
    </source>
</evidence>
<dbReference type="Pfam" id="PF14698">
    <property type="entry name" value="ASL_C2"/>
    <property type="match status" value="1"/>
</dbReference>
<dbReference type="InterPro" id="IPR024083">
    <property type="entry name" value="Fumarase/histidase_N"/>
</dbReference>
<evidence type="ECO:0000256" key="9">
    <source>
        <dbReference type="ARBA" id="ARBA00023239"/>
    </source>
</evidence>
<evidence type="ECO:0000256" key="13">
    <source>
        <dbReference type="NCBIfam" id="TIGR00838"/>
    </source>
</evidence>
<keyword evidence="8 12" id="KW-0028">Amino-acid biosynthesis</keyword>
<evidence type="ECO:0000256" key="12">
    <source>
        <dbReference type="HAMAP-Rule" id="MF_00006"/>
    </source>
</evidence>
<evidence type="ECO:0000256" key="10">
    <source>
        <dbReference type="ARBA" id="ARBA00048372"/>
    </source>
</evidence>
<dbReference type="PROSITE" id="PS00163">
    <property type="entry name" value="FUMARATE_LYASES"/>
    <property type="match status" value="1"/>
</dbReference>
<proteinExistence type="inferred from homology"/>
<comment type="similarity">
    <text evidence="12">Belongs to the lyase 1 family. Argininosuccinate lyase subfamily.</text>
</comment>
<dbReference type="Proteomes" id="UP001165413">
    <property type="component" value="Unassembled WGS sequence"/>
</dbReference>
<dbReference type="NCBIfam" id="TIGR00838">
    <property type="entry name" value="argH"/>
    <property type="match status" value="1"/>
</dbReference>
<dbReference type="Gene3D" id="1.10.40.30">
    <property type="entry name" value="Fumarase/aspartase (C-terminal domain)"/>
    <property type="match status" value="1"/>
</dbReference>
<dbReference type="Gene3D" id="1.20.200.10">
    <property type="entry name" value="Fumarase/aspartase (Central domain)"/>
    <property type="match status" value="1"/>
</dbReference>
<dbReference type="PANTHER" id="PTHR43814">
    <property type="entry name" value="ARGININOSUCCINATE LYASE"/>
    <property type="match status" value="1"/>
</dbReference>
<dbReference type="HAMAP" id="MF_00006">
    <property type="entry name" value="Arg_succ_lyase"/>
    <property type="match status" value="1"/>
</dbReference>
<dbReference type="AlphaFoldDB" id="A0AA41X029"/>
<evidence type="ECO:0000256" key="6">
    <source>
        <dbReference type="ARBA" id="ARBA00022490"/>
    </source>
</evidence>
<comment type="similarity">
    <text evidence="5">In the N-terminal section; belongs to the lyase 1 family. Argininosuccinate lyase subfamily.</text>
</comment>
<feature type="domain" description="Argininosuccinate lyase C-terminal" evidence="15">
    <location>
        <begin position="364"/>
        <end position="431"/>
    </location>
</feature>
<evidence type="ECO:0000256" key="3">
    <source>
        <dbReference type="ARBA" id="ARBA00004925"/>
    </source>
</evidence>
<dbReference type="Gene3D" id="1.10.275.10">
    <property type="entry name" value="Fumarase/aspartase (N-terminal domain)"/>
    <property type="match status" value="1"/>
</dbReference>
<comment type="caution">
    <text evidence="16">The sequence shown here is derived from an EMBL/GenBank/DDBJ whole genome shotgun (WGS) entry which is preliminary data.</text>
</comment>
<keyword evidence="7 12" id="KW-0055">Arginine biosynthesis</keyword>
<dbReference type="GO" id="GO:0004056">
    <property type="term" value="F:argininosuccinate lyase activity"/>
    <property type="evidence" value="ECO:0007669"/>
    <property type="project" value="UniProtKB-UniRule"/>
</dbReference>
<comment type="catalytic activity">
    <reaction evidence="10">
        <text>L-glutamate + acetyl-CoA = N-acetyl-L-glutamate + CoA + H(+)</text>
        <dbReference type="Rhea" id="RHEA:24292"/>
        <dbReference type="ChEBI" id="CHEBI:15378"/>
        <dbReference type="ChEBI" id="CHEBI:29985"/>
        <dbReference type="ChEBI" id="CHEBI:44337"/>
        <dbReference type="ChEBI" id="CHEBI:57287"/>
        <dbReference type="ChEBI" id="CHEBI:57288"/>
        <dbReference type="EC" id="2.3.1.1"/>
    </reaction>
</comment>
<dbReference type="CDD" id="cd01359">
    <property type="entry name" value="Argininosuccinate_lyase"/>
    <property type="match status" value="1"/>
</dbReference>
<dbReference type="InterPro" id="IPR008948">
    <property type="entry name" value="L-Aspartase-like"/>
</dbReference>
<comment type="pathway">
    <text evidence="3">Amino-acid biosynthesis; L-arginine biosynthesis; N(2)-acetyl-L-ornithine from L-glutamate: step 1/4.</text>
</comment>
<evidence type="ECO:0000259" key="14">
    <source>
        <dbReference type="Pfam" id="PF00206"/>
    </source>
</evidence>
<dbReference type="GO" id="GO:0005829">
    <property type="term" value="C:cytosol"/>
    <property type="evidence" value="ECO:0007669"/>
    <property type="project" value="TreeGrafter"/>
</dbReference>
<dbReference type="EC" id="4.3.2.1" evidence="12 13"/>
<dbReference type="InterPro" id="IPR022761">
    <property type="entry name" value="Fumarate_lyase_N"/>
</dbReference>
<evidence type="ECO:0000256" key="8">
    <source>
        <dbReference type="ARBA" id="ARBA00022605"/>
    </source>
</evidence>
<dbReference type="InterPro" id="IPR020557">
    <property type="entry name" value="Fumarate_lyase_CS"/>
</dbReference>
<dbReference type="PRINTS" id="PR00145">
    <property type="entry name" value="ARGSUCLYASE"/>
</dbReference>
<evidence type="ECO:0000259" key="15">
    <source>
        <dbReference type="Pfam" id="PF14698"/>
    </source>
</evidence>
<dbReference type="GO" id="GO:0042450">
    <property type="term" value="P:L-arginine biosynthetic process via ornithine"/>
    <property type="evidence" value="ECO:0007669"/>
    <property type="project" value="UniProtKB-UniRule"/>
</dbReference>
<organism evidence="16 17">
    <name type="scientific">Opacimonas viscosa</name>
    <dbReference type="NCBI Taxonomy" id="2961944"/>
    <lineage>
        <taxon>Bacteria</taxon>
        <taxon>Pseudomonadati</taxon>
        <taxon>Pseudomonadota</taxon>
        <taxon>Gammaproteobacteria</taxon>
        <taxon>Alteromonadales</taxon>
        <taxon>Alteromonadaceae</taxon>
        <taxon>Opacimonas</taxon>
    </lineage>
</organism>
<dbReference type="NCBIfam" id="NF008964">
    <property type="entry name" value="PRK12308.1"/>
    <property type="match status" value="1"/>
</dbReference>
<reference evidence="16" key="1">
    <citation type="submission" date="2022-07" db="EMBL/GenBank/DDBJ databases">
        <title>Characterization of the Novel Bacterium Alteromonas immobilis LMIT006 and Alteromonas gregis LMIT007.</title>
        <authorList>
            <person name="Lin X."/>
        </authorList>
    </citation>
    <scope>NUCLEOTIDE SEQUENCE</scope>
    <source>
        <strain evidence="16">LMIT007</strain>
    </source>
</reference>
<dbReference type="Pfam" id="PF00206">
    <property type="entry name" value="Lyase_1"/>
    <property type="match status" value="1"/>
</dbReference>
<keyword evidence="17" id="KW-1185">Reference proteome</keyword>
<name>A0AA41X029_9ALTE</name>
<comment type="catalytic activity">
    <reaction evidence="1 12">
        <text>2-(N(omega)-L-arginino)succinate = fumarate + L-arginine</text>
        <dbReference type="Rhea" id="RHEA:24020"/>
        <dbReference type="ChEBI" id="CHEBI:29806"/>
        <dbReference type="ChEBI" id="CHEBI:32682"/>
        <dbReference type="ChEBI" id="CHEBI:57472"/>
        <dbReference type="EC" id="4.3.2.1"/>
    </reaction>
</comment>
<comment type="similarity">
    <text evidence="11">In the C-terminal section; belongs to the acetyltransferase family. ArgA subfamily.</text>
</comment>
<evidence type="ECO:0000256" key="1">
    <source>
        <dbReference type="ARBA" id="ARBA00000985"/>
    </source>
</evidence>
<dbReference type="SUPFAM" id="SSF48557">
    <property type="entry name" value="L-aspartase-like"/>
    <property type="match status" value="1"/>
</dbReference>
<protein>
    <recommendedName>
        <fullName evidence="12 13">Argininosuccinate lyase</fullName>
        <shortName evidence="12">ASAL</shortName>
        <ecNumber evidence="12 13">4.3.2.1</ecNumber>
    </recommendedName>
    <alternativeName>
        <fullName evidence="12">Arginosuccinase</fullName>
    </alternativeName>
</protein>
<dbReference type="InterPro" id="IPR009049">
    <property type="entry name" value="Argininosuccinate_lyase"/>
</dbReference>
<keyword evidence="6 12" id="KW-0963">Cytoplasm</keyword>
<dbReference type="EMBL" id="JANATA010000018">
    <property type="protein sequence ID" value="MCP3429255.1"/>
    <property type="molecule type" value="Genomic_DNA"/>
</dbReference>
<dbReference type="PANTHER" id="PTHR43814:SF1">
    <property type="entry name" value="ARGININOSUCCINATE LYASE"/>
    <property type="match status" value="1"/>
</dbReference>
<evidence type="ECO:0000313" key="17">
    <source>
        <dbReference type="Proteomes" id="UP001165413"/>
    </source>
</evidence>
<evidence type="ECO:0000256" key="2">
    <source>
        <dbReference type="ARBA" id="ARBA00004496"/>
    </source>
</evidence>
<comment type="subcellular location">
    <subcellularLocation>
        <location evidence="2 12">Cytoplasm</location>
    </subcellularLocation>
</comment>
<dbReference type="RefSeq" id="WP_254101369.1">
    <property type="nucleotide sequence ID" value="NZ_JANATA010000018.1"/>
</dbReference>
<accession>A0AA41X029</accession>
<dbReference type="InterPro" id="IPR000362">
    <property type="entry name" value="Fumarate_lyase_fam"/>
</dbReference>
<evidence type="ECO:0000313" key="16">
    <source>
        <dbReference type="EMBL" id="MCP3429255.1"/>
    </source>
</evidence>